<feature type="transmembrane region" description="Helical" evidence="6">
    <location>
        <begin position="12"/>
        <end position="32"/>
    </location>
</feature>
<dbReference type="GO" id="GO:0005886">
    <property type="term" value="C:plasma membrane"/>
    <property type="evidence" value="ECO:0007669"/>
    <property type="project" value="UniProtKB-SubCell"/>
</dbReference>
<evidence type="ECO:0000256" key="1">
    <source>
        <dbReference type="ARBA" id="ARBA00004370"/>
    </source>
</evidence>
<dbReference type="Pfam" id="PF02104">
    <property type="entry name" value="SURF1"/>
    <property type="match status" value="1"/>
</dbReference>
<dbReference type="InterPro" id="IPR002994">
    <property type="entry name" value="Surf1/Shy1"/>
</dbReference>
<comment type="similarity">
    <text evidence="2 6">Belongs to the SURF1 family.</text>
</comment>
<dbReference type="CDD" id="cd06662">
    <property type="entry name" value="SURF1"/>
    <property type="match status" value="1"/>
</dbReference>
<protein>
    <recommendedName>
        <fullName evidence="6">SURF1-like protein</fullName>
    </recommendedName>
</protein>
<gene>
    <name evidence="8" type="ORF">AN215_13520</name>
</gene>
<proteinExistence type="inferred from homology"/>
<comment type="subcellular location">
    <subcellularLocation>
        <location evidence="6">Cell membrane</location>
        <topology evidence="6">Multi-pass membrane protein</topology>
    </subcellularLocation>
    <subcellularLocation>
        <location evidence="1">Membrane</location>
    </subcellularLocation>
</comment>
<keyword evidence="4 6" id="KW-1133">Transmembrane helix</keyword>
<accession>A0A1E7JQC2</accession>
<feature type="region of interest" description="Disordered" evidence="7">
    <location>
        <begin position="265"/>
        <end position="296"/>
    </location>
</feature>
<organism evidence="8 9">
    <name type="scientific">Streptomyces abyssalis</name>
    <dbReference type="NCBI Taxonomy" id="933944"/>
    <lineage>
        <taxon>Bacteria</taxon>
        <taxon>Bacillati</taxon>
        <taxon>Actinomycetota</taxon>
        <taxon>Actinomycetes</taxon>
        <taxon>Kitasatosporales</taxon>
        <taxon>Streptomycetaceae</taxon>
        <taxon>Streptomyces</taxon>
    </lineage>
</organism>
<evidence type="ECO:0000256" key="6">
    <source>
        <dbReference type="RuleBase" id="RU363076"/>
    </source>
</evidence>
<dbReference type="EMBL" id="LJGT01000038">
    <property type="protein sequence ID" value="OEU90460.1"/>
    <property type="molecule type" value="Genomic_DNA"/>
</dbReference>
<dbReference type="Proteomes" id="UP000176087">
    <property type="component" value="Unassembled WGS sequence"/>
</dbReference>
<sequence length="296" mass="31878">MYRFLLTPRWWGINLFSVLAIPVCLFMGSWQLSRFEARVESHEEQQRTVSGAERAEPEPLSRLLPVSVETSGRAAEATGRYDTSRPLLVPGRNLDGKRGFYALSLLRTQAGDGRGEDAGTGAGDGKALPVVRGWLPGDADASRVPPPPRGEVRVTGALQASESQGSPGVRAGGGLPEGQLGMISAAALVNVVPYDVHDAWITVQHVPAGSKLKPVPPVRPDNTGLDMKAFQNLGYTAEWFVFAGFVVFMWFRLFRRDRELAKDAELGIIPPPDGPPDPAPDQEDASGRSRSPASTA</sequence>
<dbReference type="STRING" id="933944.AN215_13520"/>
<dbReference type="PANTHER" id="PTHR23427">
    <property type="entry name" value="SURFEIT LOCUS PROTEIN"/>
    <property type="match status" value="1"/>
</dbReference>
<keyword evidence="6" id="KW-1003">Cell membrane</keyword>
<dbReference type="PANTHER" id="PTHR23427:SF2">
    <property type="entry name" value="SURFEIT LOCUS PROTEIN 1"/>
    <property type="match status" value="1"/>
</dbReference>
<dbReference type="AlphaFoldDB" id="A0A1E7JQC2"/>
<evidence type="ECO:0000256" key="5">
    <source>
        <dbReference type="ARBA" id="ARBA00023136"/>
    </source>
</evidence>
<dbReference type="InterPro" id="IPR045214">
    <property type="entry name" value="Surf1/Surf4"/>
</dbReference>
<evidence type="ECO:0000313" key="8">
    <source>
        <dbReference type="EMBL" id="OEU90460.1"/>
    </source>
</evidence>
<evidence type="ECO:0000256" key="4">
    <source>
        <dbReference type="ARBA" id="ARBA00022989"/>
    </source>
</evidence>
<reference evidence="8 9" key="1">
    <citation type="journal article" date="2016" name="Front. Microbiol.">
        <title>Comparative Genomics Analysis of Streptomyces Species Reveals Their Adaptation to the Marine Environment and Their Diversity at the Genomic Level.</title>
        <authorList>
            <person name="Tian X."/>
            <person name="Zhang Z."/>
            <person name="Yang T."/>
            <person name="Chen M."/>
            <person name="Li J."/>
            <person name="Chen F."/>
            <person name="Yang J."/>
            <person name="Li W."/>
            <person name="Zhang B."/>
            <person name="Zhang Z."/>
            <person name="Wu J."/>
            <person name="Zhang C."/>
            <person name="Long L."/>
            <person name="Xiao J."/>
        </authorList>
    </citation>
    <scope>NUCLEOTIDE SEQUENCE [LARGE SCALE GENOMIC DNA]</scope>
    <source>
        <strain evidence="8 9">SCSIO 10390</strain>
    </source>
</reference>
<name>A0A1E7JQC2_9ACTN</name>
<evidence type="ECO:0000313" key="9">
    <source>
        <dbReference type="Proteomes" id="UP000176087"/>
    </source>
</evidence>
<keyword evidence="9" id="KW-1185">Reference proteome</keyword>
<evidence type="ECO:0000256" key="2">
    <source>
        <dbReference type="ARBA" id="ARBA00007165"/>
    </source>
</evidence>
<feature type="compositionally biased region" description="Pro residues" evidence="7">
    <location>
        <begin position="269"/>
        <end position="279"/>
    </location>
</feature>
<dbReference type="RefSeq" id="WP_070009331.1">
    <property type="nucleotide sequence ID" value="NZ_LJGS01000036.1"/>
</dbReference>
<keyword evidence="5 6" id="KW-0472">Membrane</keyword>
<dbReference type="OrthoDB" id="9807214at2"/>
<evidence type="ECO:0000256" key="3">
    <source>
        <dbReference type="ARBA" id="ARBA00022692"/>
    </source>
</evidence>
<comment type="caution">
    <text evidence="8">The sequence shown here is derived from an EMBL/GenBank/DDBJ whole genome shotgun (WGS) entry which is preliminary data.</text>
</comment>
<evidence type="ECO:0000256" key="7">
    <source>
        <dbReference type="SAM" id="MobiDB-lite"/>
    </source>
</evidence>
<feature type="transmembrane region" description="Helical" evidence="6">
    <location>
        <begin position="233"/>
        <end position="253"/>
    </location>
</feature>
<keyword evidence="3 6" id="KW-0812">Transmembrane</keyword>
<dbReference type="PROSITE" id="PS50895">
    <property type="entry name" value="SURF1"/>
    <property type="match status" value="1"/>
</dbReference>